<gene>
    <name evidence="1" type="ORF">HAINFHK1212_0256</name>
</gene>
<protein>
    <submittedName>
        <fullName evidence="1">Uncharacterized protein</fullName>
    </submittedName>
</protein>
<reference evidence="1" key="1">
    <citation type="journal article" date="2010" name="Genomics">
        <title>Tracing phylogenomic events leading to diversity of Haemophilus influenzae and the emergence of Brazilian Purpuric Fever (BPF)-associated clones.</title>
        <authorList>
            <person name="Papazisi L."/>
            <person name="Ratnayake S."/>
            <person name="Remortel B.G."/>
            <person name="Bock G.R."/>
            <person name="Liang W."/>
            <person name="Saeed A.I."/>
            <person name="Liu J."/>
            <person name="Fleischmann R.D."/>
            <person name="Kilian M."/>
            <person name="Peterson S.N."/>
        </authorList>
    </citation>
    <scope>NUCLEOTIDE SEQUENCE [LARGE SCALE GENOMIC DNA]</scope>
    <source>
        <strain evidence="1">HK1212</strain>
    </source>
</reference>
<proteinExistence type="predicted"/>
<name>A0A7G2K192_HAEIF</name>
<dbReference type="InterPro" id="IPR012334">
    <property type="entry name" value="Pectin_lyas_fold"/>
</dbReference>
<dbReference type="AlphaFoldDB" id="A0A7G2K192"/>
<dbReference type="Gene3D" id="2.160.20.10">
    <property type="entry name" value="Single-stranded right-handed beta-helix, Pectin lyase-like"/>
    <property type="match status" value="1"/>
</dbReference>
<accession>A0A7G2K192</accession>
<comment type="caution">
    <text evidence="1">The sequence shown here is derived from an EMBL/GenBank/DDBJ whole genome shotgun (WGS) entry which is preliminary data.</text>
</comment>
<dbReference type="EMBL" id="ABFC01000094">
    <property type="protein sequence ID" value="EFA29488.1"/>
    <property type="molecule type" value="Genomic_DNA"/>
</dbReference>
<sequence>MDVSGSEKGGRAIVWGDLAQVDGEIIAKGKDKENGGFVETSGKYLGVGNTANVEAKDWLLDPYNVRIVAGSGDSTNTNMFTATGNDAVIYNTTITAALNKGTNVTITTDNPQGKQEGN</sequence>
<evidence type="ECO:0000313" key="1">
    <source>
        <dbReference type="EMBL" id="EFA29488.1"/>
    </source>
</evidence>
<organism evidence="1">
    <name type="scientific">Haemophilus influenzae HK1212</name>
    <dbReference type="NCBI Taxonomy" id="456482"/>
    <lineage>
        <taxon>Bacteria</taxon>
        <taxon>Pseudomonadati</taxon>
        <taxon>Pseudomonadota</taxon>
        <taxon>Gammaproteobacteria</taxon>
        <taxon>Pasteurellales</taxon>
        <taxon>Pasteurellaceae</taxon>
        <taxon>Haemophilus</taxon>
    </lineage>
</organism>